<feature type="transmembrane region" description="Helical" evidence="5">
    <location>
        <begin position="63"/>
        <end position="85"/>
    </location>
</feature>
<dbReference type="InterPro" id="IPR036259">
    <property type="entry name" value="MFS_trans_sf"/>
</dbReference>
<feature type="transmembrane region" description="Helical" evidence="5">
    <location>
        <begin position="409"/>
        <end position="431"/>
    </location>
</feature>
<feature type="transmembrane region" description="Helical" evidence="5">
    <location>
        <begin position="245"/>
        <end position="269"/>
    </location>
</feature>
<feature type="transmembrane region" description="Helical" evidence="5">
    <location>
        <begin position="97"/>
        <end position="120"/>
    </location>
</feature>
<feature type="transmembrane region" description="Helical" evidence="5">
    <location>
        <begin position="376"/>
        <end position="397"/>
    </location>
</feature>
<accession>A0A517P3G4</accession>
<evidence type="ECO:0000256" key="2">
    <source>
        <dbReference type="ARBA" id="ARBA00022692"/>
    </source>
</evidence>
<evidence type="ECO:0000256" key="4">
    <source>
        <dbReference type="ARBA" id="ARBA00023136"/>
    </source>
</evidence>
<feature type="transmembrane region" description="Helical" evidence="5">
    <location>
        <begin position="20"/>
        <end position="43"/>
    </location>
</feature>
<dbReference type="GO" id="GO:0035435">
    <property type="term" value="P:phosphate ion transmembrane transport"/>
    <property type="evidence" value="ECO:0007669"/>
    <property type="project" value="TreeGrafter"/>
</dbReference>
<dbReference type="InterPro" id="IPR020846">
    <property type="entry name" value="MFS_dom"/>
</dbReference>
<sequence length="436" mass="47361">MSSALEDKRWLSDPRAKWQITILLTMYIGYAAFMLCRNTLGAASPAMMEDPTIAMDKASFGRLMSWHSAGAIAGKLVTGIAADLLGGRRMFMIALSLTAVANIGFALSSSLVMMGVFNFFGQFFKAGGWPAMTKLVADWYPQARYGQVWSIISTSSRVGTITAGVLLGFLLGVMPWRMVFVVSAVMTAFAVIGAFFLLRDRPESVGLLPLQPDETPLETSESVGHPFDDLSIGQVCYRFIASGRFWLICLSICFLTILMDFINFIPIYLSEVLEIPANRASMAGSAFPTGMFLALIATSFLYDRVTKKNLIYVLGGLLAGSCVCVVALWNLGNLPVSPTARMPLAIGLIFVFGFAISPAYYIPMSIFAVKFGGKHAGFLVALIDVCGYSGAWAFNFFGGSIAEDYGWSVFLIGLLSITVVATLSMVSFLTIDYRKQ</sequence>
<dbReference type="Gene3D" id="1.20.1250.20">
    <property type="entry name" value="MFS general substrate transporter like domains"/>
    <property type="match status" value="2"/>
</dbReference>
<reference evidence="7 8" key="1">
    <citation type="submission" date="2019-02" db="EMBL/GenBank/DDBJ databases">
        <title>Deep-cultivation of Planctomycetes and their phenomic and genomic characterization uncovers novel biology.</title>
        <authorList>
            <person name="Wiegand S."/>
            <person name="Jogler M."/>
            <person name="Boedeker C."/>
            <person name="Pinto D."/>
            <person name="Vollmers J."/>
            <person name="Rivas-Marin E."/>
            <person name="Kohn T."/>
            <person name="Peeters S.H."/>
            <person name="Heuer A."/>
            <person name="Rast P."/>
            <person name="Oberbeckmann S."/>
            <person name="Bunk B."/>
            <person name="Jeske O."/>
            <person name="Meyerdierks A."/>
            <person name="Storesund J.E."/>
            <person name="Kallscheuer N."/>
            <person name="Luecker S."/>
            <person name="Lage O.M."/>
            <person name="Pohl T."/>
            <person name="Merkel B.J."/>
            <person name="Hornburger P."/>
            <person name="Mueller R.-W."/>
            <person name="Bruemmer F."/>
            <person name="Labrenz M."/>
            <person name="Spormann A.M."/>
            <person name="Op den Camp H."/>
            <person name="Overmann J."/>
            <person name="Amann R."/>
            <person name="Jetten M.S.M."/>
            <person name="Mascher T."/>
            <person name="Medema M.H."/>
            <person name="Devos D.P."/>
            <person name="Kaster A.-K."/>
            <person name="Ovreas L."/>
            <person name="Rohde M."/>
            <person name="Galperin M.Y."/>
            <person name="Jogler C."/>
        </authorList>
    </citation>
    <scope>NUCLEOTIDE SEQUENCE [LARGE SCALE GENOMIC DNA]</scope>
    <source>
        <strain evidence="7 8">K23_9</strain>
    </source>
</reference>
<evidence type="ECO:0000259" key="6">
    <source>
        <dbReference type="PROSITE" id="PS50850"/>
    </source>
</evidence>
<dbReference type="RefSeq" id="WP_145421894.1">
    <property type="nucleotide sequence ID" value="NZ_CP036526.1"/>
</dbReference>
<evidence type="ECO:0000313" key="8">
    <source>
        <dbReference type="Proteomes" id="UP000319817"/>
    </source>
</evidence>
<dbReference type="GO" id="GO:0061513">
    <property type="term" value="F:glucose 6-phosphate:phosphate antiporter activity"/>
    <property type="evidence" value="ECO:0007669"/>
    <property type="project" value="TreeGrafter"/>
</dbReference>
<evidence type="ECO:0000256" key="5">
    <source>
        <dbReference type="SAM" id="Phobius"/>
    </source>
</evidence>
<name>A0A517P3G4_9BACT</name>
<dbReference type="InterPro" id="IPR000849">
    <property type="entry name" value="Sugar_P_transporter"/>
</dbReference>
<dbReference type="InterPro" id="IPR011701">
    <property type="entry name" value="MFS"/>
</dbReference>
<keyword evidence="4 5" id="KW-0472">Membrane</keyword>
<evidence type="ECO:0000256" key="3">
    <source>
        <dbReference type="ARBA" id="ARBA00022989"/>
    </source>
</evidence>
<dbReference type="PANTHER" id="PTHR43826">
    <property type="entry name" value="GLUCOSE-6-PHOSPHATE EXCHANGER SLC37A4"/>
    <property type="match status" value="1"/>
</dbReference>
<feature type="transmembrane region" description="Helical" evidence="5">
    <location>
        <begin position="176"/>
        <end position="198"/>
    </location>
</feature>
<feature type="transmembrane region" description="Helical" evidence="5">
    <location>
        <begin position="344"/>
        <end position="364"/>
    </location>
</feature>
<dbReference type="GO" id="GO:0016020">
    <property type="term" value="C:membrane"/>
    <property type="evidence" value="ECO:0007669"/>
    <property type="project" value="InterPro"/>
</dbReference>
<proteinExistence type="predicted"/>
<gene>
    <name evidence="7" type="primary">uhpC</name>
    <name evidence="7" type="ORF">K239x_59320</name>
</gene>
<dbReference type="AlphaFoldDB" id="A0A517P3G4"/>
<dbReference type="Proteomes" id="UP000319817">
    <property type="component" value="Chromosome"/>
</dbReference>
<dbReference type="InterPro" id="IPR051337">
    <property type="entry name" value="OPA_Antiporter"/>
</dbReference>
<dbReference type="PANTHER" id="PTHR43826:SF8">
    <property type="entry name" value="MAJOR FACILITATOR SUPERFAMILY (MFS) PROFILE DOMAIN-CONTAINING PROTEIN"/>
    <property type="match status" value="1"/>
</dbReference>
<keyword evidence="2 5" id="KW-0812">Transmembrane</keyword>
<keyword evidence="3 5" id="KW-1133">Transmembrane helix</keyword>
<dbReference type="Pfam" id="PF07690">
    <property type="entry name" value="MFS_1"/>
    <property type="match status" value="1"/>
</dbReference>
<feature type="domain" description="Major facilitator superfamily (MFS) profile" evidence="6">
    <location>
        <begin position="22"/>
        <end position="434"/>
    </location>
</feature>
<dbReference type="PIRSF" id="PIRSF002808">
    <property type="entry name" value="Hexose_phosphate_transp"/>
    <property type="match status" value="1"/>
</dbReference>
<feature type="transmembrane region" description="Helical" evidence="5">
    <location>
        <begin position="281"/>
        <end position="302"/>
    </location>
</feature>
<dbReference type="PROSITE" id="PS50850">
    <property type="entry name" value="MFS"/>
    <property type="match status" value="1"/>
</dbReference>
<evidence type="ECO:0000256" key="1">
    <source>
        <dbReference type="ARBA" id="ARBA00004127"/>
    </source>
</evidence>
<dbReference type="SUPFAM" id="SSF103473">
    <property type="entry name" value="MFS general substrate transporter"/>
    <property type="match status" value="1"/>
</dbReference>
<dbReference type="OrthoDB" id="9766638at2"/>
<keyword evidence="8" id="KW-1185">Reference proteome</keyword>
<comment type="subcellular location">
    <subcellularLocation>
        <location evidence="1">Endomembrane system</location>
        <topology evidence="1">Multi-pass membrane protein</topology>
    </subcellularLocation>
</comment>
<evidence type="ECO:0000313" key="7">
    <source>
        <dbReference type="EMBL" id="QDT13912.1"/>
    </source>
</evidence>
<dbReference type="EMBL" id="CP036526">
    <property type="protein sequence ID" value="QDT13912.1"/>
    <property type="molecule type" value="Genomic_DNA"/>
</dbReference>
<protein>
    <submittedName>
        <fullName evidence="7">Regulatory protein UhpC</fullName>
    </submittedName>
</protein>
<organism evidence="7 8">
    <name type="scientific">Stieleria marina</name>
    <dbReference type="NCBI Taxonomy" id="1930275"/>
    <lineage>
        <taxon>Bacteria</taxon>
        <taxon>Pseudomonadati</taxon>
        <taxon>Planctomycetota</taxon>
        <taxon>Planctomycetia</taxon>
        <taxon>Pirellulales</taxon>
        <taxon>Pirellulaceae</taxon>
        <taxon>Stieleria</taxon>
    </lineage>
</organism>
<dbReference type="GO" id="GO:0012505">
    <property type="term" value="C:endomembrane system"/>
    <property type="evidence" value="ECO:0007669"/>
    <property type="project" value="UniProtKB-SubCell"/>
</dbReference>
<feature type="transmembrane region" description="Helical" evidence="5">
    <location>
        <begin position="309"/>
        <end position="332"/>
    </location>
</feature>